<feature type="transmembrane region" description="Helical" evidence="6">
    <location>
        <begin position="392"/>
        <end position="411"/>
    </location>
</feature>
<dbReference type="SUPFAM" id="SSF103473">
    <property type="entry name" value="MFS general substrate transporter"/>
    <property type="match status" value="1"/>
</dbReference>
<evidence type="ECO:0000259" key="7">
    <source>
        <dbReference type="PROSITE" id="PS50850"/>
    </source>
</evidence>
<dbReference type="PROSITE" id="PS50850">
    <property type="entry name" value="MFS"/>
    <property type="match status" value="1"/>
</dbReference>
<accession>A0A0D2HDE1</accession>
<dbReference type="Proteomes" id="UP000053789">
    <property type="component" value="Unassembled WGS sequence"/>
</dbReference>
<feature type="transmembrane region" description="Helical" evidence="6">
    <location>
        <begin position="222"/>
        <end position="243"/>
    </location>
</feature>
<feature type="transmembrane region" description="Helical" evidence="6">
    <location>
        <begin position="287"/>
        <end position="306"/>
    </location>
</feature>
<protein>
    <recommendedName>
        <fullName evidence="7">Major facilitator superfamily (MFS) profile domain-containing protein</fullName>
    </recommendedName>
</protein>
<evidence type="ECO:0000256" key="5">
    <source>
        <dbReference type="ARBA" id="ARBA00023136"/>
    </source>
</evidence>
<feature type="transmembrane region" description="Helical" evidence="6">
    <location>
        <begin position="65"/>
        <end position="89"/>
    </location>
</feature>
<dbReference type="FunFam" id="1.20.1720.10:FF:000014">
    <property type="entry name" value="MFS drug transporter, putative"/>
    <property type="match status" value="1"/>
</dbReference>
<keyword evidence="5 6" id="KW-0472">Membrane</keyword>
<sequence length="628" mass="67068">MVLKAMVSSQPLHAEDTIESIELPAARPPPPAVGTLASNSEGKAFETTTQVPSEPVQRRSTFRTFTVMVALFSALFITAVNTTIVATAIPTICSDLHSAAGYSWIGASYVIATTAVVPVWAKLSDIWGRKPILLAAVALYFASSIICASSSSMTMLIASRSVQGVSGGGLASLINIVISDLFSMRSRPLFLGLLHVTWAVAGGLGPVLGGAFTQLLSWRWNFWINLPISGAAFCLLLLFLDVHNPKTKLADGVKAVDWAGSLSIVCVMVMVLLGLNFGGTAYPWDSPKVICLVVVGALMVAVFLFNEGRLARYPIMPLGLFRHKSNAACLAIGFAQHFVINCAEYYLPLYFQSAKEASPLRSGLLLLPLITPEALTGIFTGLFIYRVGRYIELIWIGVILLTVGNGLYIYLDATSSIVSIAAFEVVAGLGAGLLFEPPLIALQALVSQDDTATATATLGFIRNVGTSLSIVSGGIIFQNGMQLQRSTLRDHGLSTDLVENFSGPDAATNTNLIATISNKTQKLAVKQAFAWSLRNIWIAATCMAACGLLAGGLVTKKELAKEHTETRTGIKEKPGIVVATLNGPESRGYRPVVRAMADFEGPKRKQPVRPISNKLPSLYRPNLLASLP</sequence>
<feature type="transmembrane region" description="Helical" evidence="6">
    <location>
        <begin position="366"/>
        <end position="385"/>
    </location>
</feature>
<keyword evidence="9" id="KW-1185">Reference proteome</keyword>
<dbReference type="InterPro" id="IPR020846">
    <property type="entry name" value="MFS_dom"/>
</dbReference>
<evidence type="ECO:0000313" key="8">
    <source>
        <dbReference type="EMBL" id="KIW91343.1"/>
    </source>
</evidence>
<dbReference type="InterPro" id="IPR036259">
    <property type="entry name" value="MFS_trans_sf"/>
</dbReference>
<evidence type="ECO:0000256" key="6">
    <source>
        <dbReference type="SAM" id="Phobius"/>
    </source>
</evidence>
<dbReference type="PANTHER" id="PTHR23501:SF158">
    <property type="entry name" value="TRANSPORTER, PUTATIVE (AFU_ORTHOLOGUE AFUA_5G14490)-RELATED"/>
    <property type="match status" value="1"/>
</dbReference>
<feature type="transmembrane region" description="Helical" evidence="6">
    <location>
        <begin position="255"/>
        <end position="275"/>
    </location>
</feature>
<dbReference type="GO" id="GO:0022857">
    <property type="term" value="F:transmembrane transporter activity"/>
    <property type="evidence" value="ECO:0007669"/>
    <property type="project" value="InterPro"/>
</dbReference>
<dbReference type="HOGENOM" id="CLU_000960_22_0_1"/>
<dbReference type="PRINTS" id="PR01036">
    <property type="entry name" value="TCRTETB"/>
</dbReference>
<keyword evidence="3 6" id="KW-0812">Transmembrane</keyword>
<dbReference type="Gene3D" id="1.20.1720.10">
    <property type="entry name" value="Multidrug resistance protein D"/>
    <property type="match status" value="1"/>
</dbReference>
<evidence type="ECO:0000313" key="9">
    <source>
        <dbReference type="Proteomes" id="UP000053789"/>
    </source>
</evidence>
<dbReference type="Gene3D" id="1.20.1250.20">
    <property type="entry name" value="MFS general substrate transporter like domains"/>
    <property type="match status" value="1"/>
</dbReference>
<keyword evidence="4 6" id="KW-1133">Transmembrane helix</keyword>
<feature type="transmembrane region" description="Helical" evidence="6">
    <location>
        <begin position="417"/>
        <end position="435"/>
    </location>
</feature>
<feature type="domain" description="Major facilitator superfamily (MFS) profile" evidence="7">
    <location>
        <begin position="67"/>
        <end position="558"/>
    </location>
</feature>
<feature type="transmembrane region" description="Helical" evidence="6">
    <location>
        <begin position="327"/>
        <end position="346"/>
    </location>
</feature>
<feature type="transmembrane region" description="Helical" evidence="6">
    <location>
        <begin position="133"/>
        <end position="158"/>
    </location>
</feature>
<dbReference type="AlphaFoldDB" id="A0A0D2HDE1"/>
<feature type="transmembrane region" description="Helical" evidence="6">
    <location>
        <begin position="101"/>
        <end position="121"/>
    </location>
</feature>
<dbReference type="PANTHER" id="PTHR23501">
    <property type="entry name" value="MAJOR FACILITATOR SUPERFAMILY"/>
    <property type="match status" value="1"/>
</dbReference>
<dbReference type="GO" id="GO:0005886">
    <property type="term" value="C:plasma membrane"/>
    <property type="evidence" value="ECO:0007669"/>
    <property type="project" value="TreeGrafter"/>
</dbReference>
<reference evidence="8" key="1">
    <citation type="submission" date="2015-01" db="EMBL/GenBank/DDBJ databases">
        <title>The Genome Sequence of Cladophialophora bantiana CBS 173.52.</title>
        <authorList>
            <consortium name="The Broad Institute Genomics Platform"/>
            <person name="Cuomo C."/>
            <person name="de Hoog S."/>
            <person name="Gorbushina A."/>
            <person name="Stielow B."/>
            <person name="Teixiera M."/>
            <person name="Abouelleil A."/>
            <person name="Chapman S.B."/>
            <person name="Priest M."/>
            <person name="Young S.K."/>
            <person name="Wortman J."/>
            <person name="Nusbaum C."/>
            <person name="Birren B."/>
        </authorList>
    </citation>
    <scope>NUCLEOTIDE SEQUENCE [LARGE SCALE GENOMIC DNA]</scope>
    <source>
        <strain evidence="8">CBS 173.52</strain>
    </source>
</reference>
<dbReference type="EMBL" id="KN846991">
    <property type="protein sequence ID" value="KIW91343.1"/>
    <property type="molecule type" value="Genomic_DNA"/>
</dbReference>
<comment type="similarity">
    <text evidence="2">Belongs to the major facilitator superfamily. TCR/Tet family.</text>
</comment>
<gene>
    <name evidence="8" type="ORF">Z519_08239</name>
</gene>
<evidence type="ECO:0000256" key="2">
    <source>
        <dbReference type="ARBA" id="ARBA00007520"/>
    </source>
</evidence>
<dbReference type="InterPro" id="IPR011701">
    <property type="entry name" value="MFS"/>
</dbReference>
<evidence type="ECO:0000256" key="1">
    <source>
        <dbReference type="ARBA" id="ARBA00004141"/>
    </source>
</evidence>
<feature type="transmembrane region" description="Helical" evidence="6">
    <location>
        <begin position="189"/>
        <end position="216"/>
    </location>
</feature>
<organism evidence="8 9">
    <name type="scientific">Cladophialophora bantiana (strain ATCC 10958 / CBS 173.52 / CDC B-1940 / NIH 8579)</name>
    <name type="common">Xylohypha bantiana</name>
    <dbReference type="NCBI Taxonomy" id="1442370"/>
    <lineage>
        <taxon>Eukaryota</taxon>
        <taxon>Fungi</taxon>
        <taxon>Dikarya</taxon>
        <taxon>Ascomycota</taxon>
        <taxon>Pezizomycotina</taxon>
        <taxon>Eurotiomycetes</taxon>
        <taxon>Chaetothyriomycetidae</taxon>
        <taxon>Chaetothyriales</taxon>
        <taxon>Herpotrichiellaceae</taxon>
        <taxon>Cladophialophora</taxon>
    </lineage>
</organism>
<name>A0A0D2HDE1_CLAB1</name>
<dbReference type="RefSeq" id="XP_016618012.1">
    <property type="nucleotide sequence ID" value="XM_016765967.1"/>
</dbReference>
<feature type="transmembrane region" description="Helical" evidence="6">
    <location>
        <begin position="536"/>
        <end position="554"/>
    </location>
</feature>
<comment type="subcellular location">
    <subcellularLocation>
        <location evidence="1">Membrane</location>
        <topology evidence="1">Multi-pass membrane protein</topology>
    </subcellularLocation>
</comment>
<dbReference type="OrthoDB" id="10021397at2759"/>
<dbReference type="GeneID" id="27701167"/>
<evidence type="ECO:0000256" key="4">
    <source>
        <dbReference type="ARBA" id="ARBA00022989"/>
    </source>
</evidence>
<dbReference type="Pfam" id="PF07690">
    <property type="entry name" value="MFS_1"/>
    <property type="match status" value="1"/>
</dbReference>
<evidence type="ECO:0000256" key="3">
    <source>
        <dbReference type="ARBA" id="ARBA00022692"/>
    </source>
</evidence>
<proteinExistence type="inferred from homology"/>
<dbReference type="VEuPathDB" id="FungiDB:Z519_08239"/>